<dbReference type="InterPro" id="IPR041667">
    <property type="entry name" value="Cupin_8"/>
</dbReference>
<dbReference type="InterPro" id="IPR003347">
    <property type="entry name" value="JmjC_dom"/>
</dbReference>
<comment type="caution">
    <text evidence="4">The sequence shown here is derived from an EMBL/GenBank/DDBJ whole genome shotgun (WGS) entry which is preliminary data.</text>
</comment>
<accession>A0AAW1RCJ6</accession>
<gene>
    <name evidence="4" type="ORF">WJX74_010369</name>
</gene>
<keyword evidence="5" id="KW-1185">Reference proteome</keyword>
<dbReference type="InterPro" id="IPR014710">
    <property type="entry name" value="RmlC-like_jellyroll"/>
</dbReference>
<name>A0AAW1RCJ6_9CHLO</name>
<dbReference type="SMART" id="SM00558">
    <property type="entry name" value="JmjC"/>
    <property type="match status" value="1"/>
</dbReference>
<dbReference type="SUPFAM" id="SSF51197">
    <property type="entry name" value="Clavaminate synthase-like"/>
    <property type="match status" value="1"/>
</dbReference>
<evidence type="ECO:0000259" key="3">
    <source>
        <dbReference type="PROSITE" id="PS51184"/>
    </source>
</evidence>
<evidence type="ECO:0000256" key="2">
    <source>
        <dbReference type="SAM" id="MobiDB-lite"/>
    </source>
</evidence>
<dbReference type="AlphaFoldDB" id="A0AAW1RCJ6"/>
<dbReference type="Proteomes" id="UP001438707">
    <property type="component" value="Unassembled WGS sequence"/>
</dbReference>
<reference evidence="4 5" key="1">
    <citation type="journal article" date="2024" name="Nat. Commun.">
        <title>Phylogenomics reveals the evolutionary origins of lichenization in chlorophyte algae.</title>
        <authorList>
            <person name="Puginier C."/>
            <person name="Libourel C."/>
            <person name="Otte J."/>
            <person name="Skaloud P."/>
            <person name="Haon M."/>
            <person name="Grisel S."/>
            <person name="Petersen M."/>
            <person name="Berrin J.G."/>
            <person name="Delaux P.M."/>
            <person name="Dal Grande F."/>
            <person name="Keller J."/>
        </authorList>
    </citation>
    <scope>NUCLEOTIDE SEQUENCE [LARGE SCALE GENOMIC DNA]</scope>
    <source>
        <strain evidence="4 5">SAG 2145</strain>
    </source>
</reference>
<dbReference type="PANTHER" id="PTHR12461:SF99">
    <property type="entry name" value="BIFUNCTIONAL PEPTIDASE AND (3S)-LYSYL HYDROXYLASE JMJD7"/>
    <property type="match status" value="1"/>
</dbReference>
<dbReference type="EMBL" id="JALJOS010000013">
    <property type="protein sequence ID" value="KAK9831810.1"/>
    <property type="molecule type" value="Genomic_DNA"/>
</dbReference>
<dbReference type="Gene3D" id="2.60.120.10">
    <property type="entry name" value="Jelly Rolls"/>
    <property type="match status" value="2"/>
</dbReference>
<dbReference type="Pfam" id="PF13621">
    <property type="entry name" value="Cupin_8"/>
    <property type="match status" value="2"/>
</dbReference>
<dbReference type="PROSITE" id="PS51184">
    <property type="entry name" value="JMJC"/>
    <property type="match status" value="1"/>
</dbReference>
<feature type="domain" description="JmjC" evidence="3">
    <location>
        <begin position="266"/>
        <end position="445"/>
    </location>
</feature>
<evidence type="ECO:0000256" key="1">
    <source>
        <dbReference type="ARBA" id="ARBA00006801"/>
    </source>
</evidence>
<comment type="similarity">
    <text evidence="1">Belongs to the JARID1 histone demethylase family.</text>
</comment>
<proteinExistence type="inferred from homology"/>
<sequence length="454" mass="50379">MDCLKKLSREIRVTELDLGTQVDVCDGVPDRLSFLRDYVACNKPLLIRGAVQHWPAVKDDKWSWEGLQGKLDGKQVTVAVMPNGRADAVQDATLSPDGDVQTCFVLPLEESMPFEQFAAHLKQQHPANWPSAGCSSSAHDNQTGSTDNTALAARSDTRLQIRQQAQQVPCCSQSCVGTAASDLASAHVSLDAHPVQAQEACSLPEHLVSVATSGQQRASHNHLDRQTPSDGKPPTQTGVAAAEFHRRAAEVLYLQQQNSNLTNAEFSSLHQDVELEIPWARDVFGGSPDACNLWIGNECSTTSFHKDHYENLFAVVAGEKRFVLLPPCDVYRLYMQQYPVAITERSDEGRLQARLAEPTSHVKWTQIDPFNPASPEDQARFPLFYNADMAKPFHVTVKPGDLLYLPSLWLHAVAQKPDTENKVIGVNFWYDMKFDHRYAYCTLVSELADALNND</sequence>
<evidence type="ECO:0000313" key="4">
    <source>
        <dbReference type="EMBL" id="KAK9831810.1"/>
    </source>
</evidence>
<feature type="compositionally biased region" description="Polar residues" evidence="2">
    <location>
        <begin position="133"/>
        <end position="148"/>
    </location>
</feature>
<feature type="region of interest" description="Disordered" evidence="2">
    <location>
        <begin position="128"/>
        <end position="148"/>
    </location>
</feature>
<organism evidence="4 5">
    <name type="scientific">Apatococcus lobatus</name>
    <dbReference type="NCBI Taxonomy" id="904363"/>
    <lineage>
        <taxon>Eukaryota</taxon>
        <taxon>Viridiplantae</taxon>
        <taxon>Chlorophyta</taxon>
        <taxon>core chlorophytes</taxon>
        <taxon>Trebouxiophyceae</taxon>
        <taxon>Chlorellales</taxon>
        <taxon>Chlorellaceae</taxon>
        <taxon>Apatococcus</taxon>
    </lineage>
</organism>
<dbReference type="PANTHER" id="PTHR12461">
    <property type="entry name" value="HYPOXIA-INDUCIBLE FACTOR 1 ALPHA INHIBITOR-RELATED"/>
    <property type="match status" value="1"/>
</dbReference>
<feature type="region of interest" description="Disordered" evidence="2">
    <location>
        <begin position="211"/>
        <end position="237"/>
    </location>
</feature>
<protein>
    <recommendedName>
        <fullName evidence="3">JmjC domain-containing protein</fullName>
    </recommendedName>
</protein>
<feature type="compositionally biased region" description="Polar residues" evidence="2">
    <location>
        <begin position="228"/>
        <end position="237"/>
    </location>
</feature>
<evidence type="ECO:0000313" key="5">
    <source>
        <dbReference type="Proteomes" id="UP001438707"/>
    </source>
</evidence>